<name>A0AA35JJY4_SACK1</name>
<dbReference type="GO" id="GO:0005737">
    <property type="term" value="C:cytoplasm"/>
    <property type="evidence" value="ECO:0007669"/>
    <property type="project" value="TreeGrafter"/>
</dbReference>
<reference evidence="1" key="1">
    <citation type="submission" date="2022-10" db="EMBL/GenBank/DDBJ databases">
        <authorList>
            <person name="Byrne P K."/>
        </authorList>
    </citation>
    <scope>NUCLEOTIDE SEQUENCE</scope>
    <source>
        <strain evidence="1">IFO1802</strain>
    </source>
</reference>
<dbReference type="Proteomes" id="UP001162087">
    <property type="component" value="Chromosome 9"/>
</dbReference>
<dbReference type="InterPro" id="IPR036249">
    <property type="entry name" value="Thioredoxin-like_sf"/>
</dbReference>
<dbReference type="GO" id="GO:0008379">
    <property type="term" value="F:thioredoxin peroxidase activity"/>
    <property type="evidence" value="ECO:0007669"/>
    <property type="project" value="TreeGrafter"/>
</dbReference>
<dbReference type="Pfam" id="PF00578">
    <property type="entry name" value="AhpC-TSA"/>
    <property type="match status" value="1"/>
</dbReference>
<dbReference type="GO" id="GO:0034599">
    <property type="term" value="P:cellular response to oxidative stress"/>
    <property type="evidence" value="ECO:0007669"/>
    <property type="project" value="UniProtKB-ARBA"/>
</dbReference>
<dbReference type="PANTHER" id="PTHR42801">
    <property type="entry name" value="THIOREDOXIN-DEPENDENT PEROXIDE REDUCTASE"/>
    <property type="match status" value="1"/>
</dbReference>
<keyword evidence="2" id="KW-1185">Reference proteome</keyword>
<evidence type="ECO:0000313" key="2">
    <source>
        <dbReference type="Proteomes" id="UP001162087"/>
    </source>
</evidence>
<dbReference type="InterPro" id="IPR013766">
    <property type="entry name" value="Thioredoxin_domain"/>
</dbReference>
<dbReference type="CDD" id="cd03017">
    <property type="entry name" value="PRX_BCP"/>
    <property type="match status" value="1"/>
</dbReference>
<dbReference type="Gene3D" id="3.40.30.10">
    <property type="entry name" value="Glutaredoxin"/>
    <property type="match status" value="1"/>
</dbReference>
<accession>A0AA35JJY4</accession>
<dbReference type="GO" id="GO:0005634">
    <property type="term" value="C:nucleus"/>
    <property type="evidence" value="ECO:0007669"/>
    <property type="project" value="UniProtKB-SubCell"/>
</dbReference>
<gene>
    <name evidence="1" type="primary">SKDI09G1520</name>
    <name evidence="1" type="ORF">SKDI_09G1520</name>
</gene>
<dbReference type="EMBL" id="OX365904">
    <property type="protein sequence ID" value="CAI4064855.1"/>
    <property type="molecule type" value="Genomic_DNA"/>
</dbReference>
<dbReference type="SUPFAM" id="SSF52833">
    <property type="entry name" value="Thioredoxin-like"/>
    <property type="match status" value="1"/>
</dbReference>
<dbReference type="OrthoDB" id="338622at2759"/>
<dbReference type="InterPro" id="IPR050924">
    <property type="entry name" value="Peroxiredoxin_BCP/PrxQ"/>
</dbReference>
<dbReference type="PROSITE" id="PS51352">
    <property type="entry name" value="THIOREDOXIN_2"/>
    <property type="match status" value="1"/>
</dbReference>
<dbReference type="PANTHER" id="PTHR42801:SF23">
    <property type="entry name" value="PEROXIREDOXIN DOT5"/>
    <property type="match status" value="1"/>
</dbReference>
<protein>
    <submittedName>
        <fullName evidence="1">Uncharacterized protein</fullName>
    </submittedName>
</protein>
<evidence type="ECO:0000313" key="1">
    <source>
        <dbReference type="EMBL" id="CAI4064855.1"/>
    </source>
</evidence>
<dbReference type="GO" id="GO:0045454">
    <property type="term" value="P:cell redox homeostasis"/>
    <property type="evidence" value="ECO:0007669"/>
    <property type="project" value="TreeGrafter"/>
</dbReference>
<organism evidence="1 2">
    <name type="scientific">Saccharomyces kudriavzevii (strain ATCC MYA-4449 / AS 2.2408 / CBS 8840 / NBRC 1802 / NCYC 2889)</name>
    <name type="common">Yeast</name>
    <dbReference type="NCBI Taxonomy" id="226230"/>
    <lineage>
        <taxon>Eukaryota</taxon>
        <taxon>Fungi</taxon>
        <taxon>Dikarya</taxon>
        <taxon>Ascomycota</taxon>
        <taxon>Saccharomycotina</taxon>
        <taxon>Saccharomycetes</taxon>
        <taxon>Saccharomycetales</taxon>
        <taxon>Saccharomycetaceae</taxon>
        <taxon>Saccharomyces</taxon>
    </lineage>
</organism>
<sequence>MGEALRRSTRIAASKRLLEDEESKLVPISPPEVPKKKVKTAPKVKTSEPVKSEDDSLSAATELEIGDSIPDLSLLSEDNDPISLKEIAKENKIVVFFVYPKASTPGCTRQACGFRDNYEDLKKHAAVFGLSADPVTSQKKFQTKQNLPYHLISDPKREFIGLLGAKKTPLSGSIRSHFVFVNGKLRFKRIKISPEVSVSDAKKEVLEIAERVEEKLS</sequence>
<proteinExistence type="predicted"/>
<dbReference type="InterPro" id="IPR000866">
    <property type="entry name" value="AhpC/TSA"/>
</dbReference>